<dbReference type="SUPFAM" id="SSF55821">
    <property type="entry name" value="YrdC/RibB"/>
    <property type="match status" value="1"/>
</dbReference>
<evidence type="ECO:0000313" key="22">
    <source>
        <dbReference type="EMBL" id="OGW97233.1"/>
    </source>
</evidence>
<feature type="binding site" evidence="20">
    <location>
        <position position="355"/>
    </location>
    <ligand>
        <name>GTP</name>
        <dbReference type="ChEBI" id="CHEBI:37565"/>
    </ligand>
</feature>
<dbReference type="InterPro" id="IPR017945">
    <property type="entry name" value="DHBP_synth_RibB-like_a/b_dom"/>
</dbReference>
<comment type="catalytic activity">
    <reaction evidence="19 20">
        <text>GTP + 4 H2O = 2,5-diamino-6-hydroxy-4-(5-phosphoribosylamino)-pyrimidine + formate + 2 phosphate + 3 H(+)</text>
        <dbReference type="Rhea" id="RHEA:23704"/>
        <dbReference type="ChEBI" id="CHEBI:15377"/>
        <dbReference type="ChEBI" id="CHEBI:15378"/>
        <dbReference type="ChEBI" id="CHEBI:15740"/>
        <dbReference type="ChEBI" id="CHEBI:37565"/>
        <dbReference type="ChEBI" id="CHEBI:43474"/>
        <dbReference type="ChEBI" id="CHEBI:58614"/>
        <dbReference type="EC" id="3.5.4.25"/>
    </reaction>
</comment>
<comment type="cofactor">
    <cofactor evidence="2">
        <name>Mn(2+)</name>
        <dbReference type="ChEBI" id="CHEBI:29035"/>
    </cofactor>
</comment>
<feature type="region of interest" description="DHBP synthase" evidence="20">
    <location>
        <begin position="1"/>
        <end position="205"/>
    </location>
</feature>
<dbReference type="HAMAP" id="MF_00180">
    <property type="entry name" value="RibB"/>
    <property type="match status" value="1"/>
</dbReference>
<evidence type="ECO:0000256" key="10">
    <source>
        <dbReference type="ARBA" id="ARBA00022741"/>
    </source>
</evidence>
<feature type="binding site" evidence="20">
    <location>
        <position position="36"/>
    </location>
    <ligand>
        <name>D-ribulose 5-phosphate</name>
        <dbReference type="ChEBI" id="CHEBI:58121"/>
    </ligand>
</feature>
<evidence type="ECO:0000256" key="3">
    <source>
        <dbReference type="ARBA" id="ARBA00002284"/>
    </source>
</evidence>
<feature type="active site" description="Nucleophile; for GTP cyclohydrolase activity" evidence="20">
    <location>
        <position position="334"/>
    </location>
</feature>
<evidence type="ECO:0000313" key="23">
    <source>
        <dbReference type="Proteomes" id="UP000178187"/>
    </source>
</evidence>
<proteinExistence type="inferred from homology"/>
<dbReference type="HAMAP" id="MF_01283">
    <property type="entry name" value="RibBA"/>
    <property type="match status" value="1"/>
</dbReference>
<keyword evidence="17 20" id="KW-0511">Multifunctional enzyme</keyword>
<feature type="domain" description="GTP cyclohydrolase II" evidence="21">
    <location>
        <begin position="213"/>
        <end position="375"/>
    </location>
</feature>
<dbReference type="GO" id="GO:0000287">
    <property type="term" value="F:magnesium ion binding"/>
    <property type="evidence" value="ECO:0007669"/>
    <property type="project" value="UniProtKB-UniRule"/>
</dbReference>
<feature type="binding site" evidence="20">
    <location>
        <position position="360"/>
    </location>
    <ligand>
        <name>GTP</name>
        <dbReference type="ChEBI" id="CHEBI:37565"/>
    </ligand>
</feature>
<evidence type="ECO:0000256" key="2">
    <source>
        <dbReference type="ARBA" id="ARBA00001936"/>
    </source>
</evidence>
<evidence type="ECO:0000256" key="8">
    <source>
        <dbReference type="ARBA" id="ARBA00022619"/>
    </source>
</evidence>
<dbReference type="HAMAP" id="MF_00179">
    <property type="entry name" value="RibA"/>
    <property type="match status" value="1"/>
</dbReference>
<comment type="cofactor">
    <cofactor evidence="20">
        <name>Mg(2+)</name>
        <dbReference type="ChEBI" id="CHEBI:18420"/>
    </cofactor>
    <cofactor evidence="20">
        <name>Mn(2+)</name>
        <dbReference type="ChEBI" id="CHEBI:29035"/>
    </cofactor>
    <text evidence="20">Binds 2 divalent metal cations per subunit. Magnesium or manganese.</text>
</comment>
<gene>
    <name evidence="20" type="primary">ribBA</name>
    <name evidence="22" type="ORF">A3G33_08645</name>
</gene>
<dbReference type="GO" id="GO:0008270">
    <property type="term" value="F:zinc ion binding"/>
    <property type="evidence" value="ECO:0007669"/>
    <property type="project" value="UniProtKB-UniRule"/>
</dbReference>
<dbReference type="Gene3D" id="3.40.50.10990">
    <property type="entry name" value="GTP cyclohydrolase II"/>
    <property type="match status" value="1"/>
</dbReference>
<evidence type="ECO:0000256" key="6">
    <source>
        <dbReference type="ARBA" id="ARBA00005520"/>
    </source>
</evidence>
<dbReference type="Gene3D" id="3.90.870.10">
    <property type="entry name" value="DHBP synthase"/>
    <property type="match status" value="1"/>
</dbReference>
<dbReference type="EC" id="4.1.99.12" evidence="20"/>
<keyword evidence="9 20" id="KW-0479">Metal-binding</keyword>
<dbReference type="NCBIfam" id="TIGR00506">
    <property type="entry name" value="ribB"/>
    <property type="match status" value="1"/>
</dbReference>
<dbReference type="SUPFAM" id="SSF142695">
    <property type="entry name" value="RibA-like"/>
    <property type="match status" value="1"/>
</dbReference>
<keyword evidence="11 20" id="KW-0378">Hydrolase</keyword>
<feature type="region of interest" description="GTP cyclohydrolase II" evidence="20">
    <location>
        <begin position="206"/>
        <end position="404"/>
    </location>
</feature>
<feature type="binding site" evidence="20">
    <location>
        <position position="168"/>
    </location>
    <ligand>
        <name>D-ribulose 5-phosphate</name>
        <dbReference type="ChEBI" id="CHEBI:58121"/>
    </ligand>
</feature>
<keyword evidence="12 20" id="KW-0862">Zinc</keyword>
<feature type="binding site" evidence="20">
    <location>
        <position position="147"/>
    </location>
    <ligand>
        <name>Mg(2+)</name>
        <dbReference type="ChEBI" id="CHEBI:18420"/>
        <label>2</label>
    </ligand>
</feature>
<evidence type="ECO:0000256" key="19">
    <source>
        <dbReference type="ARBA" id="ARBA00049295"/>
    </source>
</evidence>
<dbReference type="GO" id="GO:0005829">
    <property type="term" value="C:cytosol"/>
    <property type="evidence" value="ECO:0007669"/>
    <property type="project" value="TreeGrafter"/>
</dbReference>
<keyword evidence="16 20" id="KW-0456">Lyase</keyword>
<dbReference type="GO" id="GO:0030145">
    <property type="term" value="F:manganese ion binding"/>
    <property type="evidence" value="ECO:0007669"/>
    <property type="project" value="UniProtKB-UniRule"/>
</dbReference>
<dbReference type="FunFam" id="3.90.870.10:FF:000001">
    <property type="entry name" value="Riboflavin biosynthesis protein RibBA"/>
    <property type="match status" value="1"/>
</dbReference>
<dbReference type="InterPro" id="IPR016299">
    <property type="entry name" value="Riboflavin_synth_RibBA"/>
</dbReference>
<evidence type="ECO:0000256" key="14">
    <source>
        <dbReference type="ARBA" id="ARBA00023134"/>
    </source>
</evidence>
<dbReference type="GO" id="GO:0008686">
    <property type="term" value="F:3,4-dihydroxy-2-butanone-4-phosphate synthase activity"/>
    <property type="evidence" value="ECO:0007669"/>
    <property type="project" value="UniProtKB-UniRule"/>
</dbReference>
<evidence type="ECO:0000256" key="4">
    <source>
        <dbReference type="ARBA" id="ARBA00004853"/>
    </source>
</evidence>
<dbReference type="NCBIfam" id="NF001591">
    <property type="entry name" value="PRK00393.1"/>
    <property type="match status" value="1"/>
</dbReference>
<comment type="catalytic activity">
    <reaction evidence="1 20">
        <text>D-ribulose 5-phosphate = (2S)-2-hydroxy-3-oxobutyl phosphate + formate + H(+)</text>
        <dbReference type="Rhea" id="RHEA:18457"/>
        <dbReference type="ChEBI" id="CHEBI:15378"/>
        <dbReference type="ChEBI" id="CHEBI:15740"/>
        <dbReference type="ChEBI" id="CHEBI:58121"/>
        <dbReference type="ChEBI" id="CHEBI:58830"/>
        <dbReference type="EC" id="4.1.99.12"/>
    </reaction>
</comment>
<dbReference type="AlphaFoldDB" id="A0A1G1KWD8"/>
<dbReference type="PIRSF" id="PIRSF001259">
    <property type="entry name" value="RibA"/>
    <property type="match status" value="1"/>
</dbReference>
<dbReference type="InterPro" id="IPR000422">
    <property type="entry name" value="DHBP_synthase_RibB"/>
</dbReference>
<dbReference type="Proteomes" id="UP000178187">
    <property type="component" value="Unassembled WGS sequence"/>
</dbReference>
<feature type="binding site" evidence="20">
    <location>
        <position position="273"/>
    </location>
    <ligand>
        <name>Zn(2+)</name>
        <dbReference type="ChEBI" id="CHEBI:29105"/>
        <note>catalytic</note>
    </ligand>
</feature>
<evidence type="ECO:0000256" key="5">
    <source>
        <dbReference type="ARBA" id="ARBA00004904"/>
    </source>
</evidence>
<dbReference type="PANTHER" id="PTHR21327:SF18">
    <property type="entry name" value="3,4-DIHYDROXY-2-BUTANONE 4-PHOSPHATE SYNTHASE"/>
    <property type="match status" value="1"/>
</dbReference>
<evidence type="ECO:0000256" key="13">
    <source>
        <dbReference type="ARBA" id="ARBA00022842"/>
    </source>
</evidence>
<accession>A0A1G1KWD8</accession>
<dbReference type="FunFam" id="3.40.50.10990:FF:000001">
    <property type="entry name" value="Riboflavin biosynthesis protein RibBA"/>
    <property type="match status" value="1"/>
</dbReference>
<feature type="binding site" evidence="20">
    <location>
        <begin position="298"/>
        <end position="300"/>
    </location>
    <ligand>
        <name>GTP</name>
        <dbReference type="ChEBI" id="CHEBI:37565"/>
    </ligand>
</feature>
<feature type="binding site" evidence="20">
    <location>
        <position position="320"/>
    </location>
    <ligand>
        <name>GTP</name>
        <dbReference type="ChEBI" id="CHEBI:37565"/>
    </ligand>
</feature>
<dbReference type="CDD" id="cd00641">
    <property type="entry name" value="GTP_cyclohydro2"/>
    <property type="match status" value="1"/>
</dbReference>
<keyword evidence="10 20" id="KW-0547">Nucleotide-binding</keyword>
<dbReference type="UniPathway" id="UPA00275">
    <property type="reaction ID" value="UER00399"/>
</dbReference>
<feature type="active site" description="Proton acceptor; for GTP cyclohydrolase activity" evidence="20">
    <location>
        <position position="332"/>
    </location>
</feature>
<dbReference type="InterPro" id="IPR032677">
    <property type="entry name" value="GTP_cyclohydro_II"/>
</dbReference>
<dbReference type="GO" id="GO:0003935">
    <property type="term" value="F:GTP cyclohydrolase II activity"/>
    <property type="evidence" value="ECO:0007669"/>
    <property type="project" value="UniProtKB-UniRule"/>
</dbReference>
<keyword evidence="13 20" id="KW-0460">Magnesium</keyword>
<protein>
    <recommendedName>
        <fullName evidence="20">Riboflavin biosynthesis protein RibBA</fullName>
    </recommendedName>
    <domain>
        <recommendedName>
            <fullName evidence="20">3,4-dihydroxy-2-butanone 4-phosphate synthase</fullName>
            <shortName evidence="20">DHBP synthase</shortName>
            <ecNumber evidence="20">4.1.99.12</ecNumber>
        </recommendedName>
    </domain>
    <domain>
        <recommendedName>
            <fullName evidence="20">GTP cyclohydrolase-2</fullName>
            <ecNumber evidence="20">3.5.4.25</ecNumber>
        </recommendedName>
        <alternativeName>
            <fullName evidence="20">GTP cyclohydrolase II</fullName>
        </alternativeName>
    </domain>
</protein>
<comment type="similarity">
    <text evidence="7 20">In the C-terminal section; belongs to the GTP cyclohydrolase II family.</text>
</comment>
<feature type="binding site" evidence="20">
    <location>
        <position position="260"/>
    </location>
    <ligand>
        <name>Zn(2+)</name>
        <dbReference type="ChEBI" id="CHEBI:29105"/>
        <note>catalytic</note>
    </ligand>
</feature>
<dbReference type="GO" id="GO:0009231">
    <property type="term" value="P:riboflavin biosynthetic process"/>
    <property type="evidence" value="ECO:0007669"/>
    <property type="project" value="UniProtKB-UniRule"/>
</dbReference>
<evidence type="ECO:0000256" key="16">
    <source>
        <dbReference type="ARBA" id="ARBA00023239"/>
    </source>
</evidence>
<feature type="binding site" evidence="20">
    <location>
        <position position="32"/>
    </location>
    <ligand>
        <name>Mg(2+)</name>
        <dbReference type="ChEBI" id="CHEBI:18420"/>
        <label>2</label>
    </ligand>
</feature>
<reference evidence="22 23" key="1">
    <citation type="journal article" date="2016" name="Nat. Commun.">
        <title>Thousands of microbial genomes shed light on interconnected biogeochemical processes in an aquifer system.</title>
        <authorList>
            <person name="Anantharaman K."/>
            <person name="Brown C.T."/>
            <person name="Hug L.A."/>
            <person name="Sharon I."/>
            <person name="Castelle C.J."/>
            <person name="Probst A.J."/>
            <person name="Thomas B.C."/>
            <person name="Singh A."/>
            <person name="Wilkins M.J."/>
            <person name="Karaoz U."/>
            <person name="Brodie E.L."/>
            <person name="Williams K.H."/>
            <person name="Hubbard S.S."/>
            <person name="Banfield J.F."/>
        </authorList>
    </citation>
    <scope>NUCLEOTIDE SEQUENCE [LARGE SCALE GENOMIC DNA]</scope>
</reference>
<feature type="site" description="Essential for DHBP synthase activity" evidence="20">
    <location>
        <position position="168"/>
    </location>
</feature>
<keyword evidence="14 20" id="KW-0342">GTP-binding</keyword>
<evidence type="ECO:0000256" key="9">
    <source>
        <dbReference type="ARBA" id="ARBA00022723"/>
    </source>
</evidence>
<dbReference type="EMBL" id="MHFR01000043">
    <property type="protein sequence ID" value="OGW97233.1"/>
    <property type="molecule type" value="Genomic_DNA"/>
</dbReference>
<evidence type="ECO:0000256" key="17">
    <source>
        <dbReference type="ARBA" id="ARBA00023268"/>
    </source>
</evidence>
<keyword evidence="8 20" id="KW-0686">Riboflavin biosynthesis</keyword>
<dbReference type="GO" id="GO:0005525">
    <property type="term" value="F:GTP binding"/>
    <property type="evidence" value="ECO:0007669"/>
    <property type="project" value="UniProtKB-KW"/>
</dbReference>
<sequence>MSKSFNFNKIEEIIADIATGKFVIMIDDEGRENEGDLVFAAQFVTPDKINFMMKEARGLICMPLSDDRLFQLGLKDMVERLEDSMKTAFTVSVDAKTGITTGISAYDRARTIEILADPNSKSADLVTPGHIFPLRAKSGGVLFRAGHTEAAVDLTRLAGLTPAGVICEIVNDDGTMARTPELFEFAAKHQIKIGTVQDLIEYRRGFDKLIEKLSEADIPTQTGKWHIKLYRSLVDGSEHVALVKGEVSEKPTLVRVHSECFTGEVLGSLRCDCREQLHAAMEMIEKEKSGVLLYMRQEGRGIGLANKLRAYELQDRGLDTVEANEHLGFKADLREYGTGAQILKDLGLCDIRLLTNNPRKIIGLEGYGLKVIERVKLQIEPQEYNEKYLKTKMKKLGHLFDHLK</sequence>
<name>A0A1G1KWD8_9BACT</name>
<comment type="similarity">
    <text evidence="6 20">In the N-terminal section; belongs to the DHBP synthase family.</text>
</comment>
<comment type="pathway">
    <text evidence="5 20">Cofactor biosynthesis; riboflavin biosynthesis; 2-hydroxy-3-oxobutyl phosphate from D-ribulose 5-phosphate: step 1/1.</text>
</comment>
<comment type="caution">
    <text evidence="22">The sequence shown here is derived from an EMBL/GenBank/DDBJ whole genome shotgun (WGS) entry which is preliminary data.</text>
</comment>
<evidence type="ECO:0000256" key="20">
    <source>
        <dbReference type="HAMAP-Rule" id="MF_01283"/>
    </source>
</evidence>
<comment type="function">
    <text evidence="3 20">Catalyzes the conversion of D-ribulose 5-phosphate to formate and 3,4-dihydroxy-2-butanone 4-phosphate.</text>
</comment>
<organism evidence="22 23">
    <name type="scientific">Candidatus Danuiimicrobium aquiferis</name>
    <dbReference type="NCBI Taxonomy" id="1801832"/>
    <lineage>
        <taxon>Bacteria</taxon>
        <taxon>Pseudomonadati</taxon>
        <taxon>Candidatus Omnitrophota</taxon>
        <taxon>Candidatus Danuiimicrobium</taxon>
    </lineage>
</organism>
<feature type="binding site" evidence="20">
    <location>
        <begin position="31"/>
        <end position="32"/>
    </location>
    <ligand>
        <name>D-ribulose 5-phosphate</name>
        <dbReference type="ChEBI" id="CHEBI:58121"/>
    </ligand>
</feature>
<feature type="binding site" evidence="20">
    <location>
        <position position="276"/>
    </location>
    <ligand>
        <name>GTP</name>
        <dbReference type="ChEBI" id="CHEBI:37565"/>
    </ligand>
</feature>
<dbReference type="PANTHER" id="PTHR21327">
    <property type="entry name" value="GTP CYCLOHYDROLASE II-RELATED"/>
    <property type="match status" value="1"/>
</dbReference>
<feature type="binding site" evidence="20">
    <location>
        <position position="32"/>
    </location>
    <ligand>
        <name>Mg(2+)</name>
        <dbReference type="ChEBI" id="CHEBI:18420"/>
        <label>1</label>
    </ligand>
</feature>
<evidence type="ECO:0000259" key="21">
    <source>
        <dbReference type="Pfam" id="PF00925"/>
    </source>
</evidence>
<feature type="binding site" evidence="20">
    <location>
        <position position="271"/>
    </location>
    <ligand>
        <name>Zn(2+)</name>
        <dbReference type="ChEBI" id="CHEBI:29105"/>
        <note>catalytic</note>
    </ligand>
</feature>
<feature type="binding site" evidence="20">
    <location>
        <begin position="144"/>
        <end position="148"/>
    </location>
    <ligand>
        <name>D-ribulose 5-phosphate</name>
        <dbReference type="ChEBI" id="CHEBI:58121"/>
    </ligand>
</feature>
<evidence type="ECO:0000256" key="11">
    <source>
        <dbReference type="ARBA" id="ARBA00022801"/>
    </source>
</evidence>
<dbReference type="InterPro" id="IPR000926">
    <property type="entry name" value="RibA"/>
</dbReference>
<comment type="pathway">
    <text evidence="4 20">Cofactor biosynthesis; riboflavin biosynthesis; 5-amino-6-(D-ribitylamino)uracil from GTP: step 1/4.</text>
</comment>
<evidence type="ECO:0000256" key="18">
    <source>
        <dbReference type="ARBA" id="ARBA00043932"/>
    </source>
</evidence>
<dbReference type="InterPro" id="IPR036144">
    <property type="entry name" value="RibA-like_sf"/>
</dbReference>
<evidence type="ECO:0000256" key="12">
    <source>
        <dbReference type="ARBA" id="ARBA00022833"/>
    </source>
</evidence>
<dbReference type="EC" id="3.5.4.25" evidence="20"/>
<comment type="function">
    <text evidence="18 20">Catalyzes the conversion of GTP to 2,5-diamino-6-ribosylamino-4(3H)-pyrimidinone 5'-phosphate (DARP), formate and pyrophosphate.</text>
</comment>
<dbReference type="NCBIfam" id="NF006803">
    <property type="entry name" value="PRK09311.1"/>
    <property type="match status" value="1"/>
</dbReference>
<comment type="cofactor">
    <cofactor evidence="20">
        <name>Zn(2+)</name>
        <dbReference type="ChEBI" id="CHEBI:29105"/>
    </cofactor>
    <text evidence="20">Binds 1 zinc ion per subunit.</text>
</comment>
<keyword evidence="15 20" id="KW-0464">Manganese</keyword>
<dbReference type="Pfam" id="PF00925">
    <property type="entry name" value="GTP_cyclohydro2"/>
    <property type="match status" value="1"/>
</dbReference>
<dbReference type="NCBIfam" id="TIGR00505">
    <property type="entry name" value="ribA"/>
    <property type="match status" value="1"/>
</dbReference>
<evidence type="ECO:0000256" key="1">
    <source>
        <dbReference type="ARBA" id="ARBA00000141"/>
    </source>
</evidence>
<evidence type="ECO:0000256" key="15">
    <source>
        <dbReference type="ARBA" id="ARBA00023211"/>
    </source>
</evidence>
<evidence type="ECO:0000256" key="7">
    <source>
        <dbReference type="ARBA" id="ARBA00008976"/>
    </source>
</evidence>
<feature type="binding site" evidence="20">
    <location>
        <begin position="255"/>
        <end position="259"/>
    </location>
    <ligand>
        <name>GTP</name>
        <dbReference type="ChEBI" id="CHEBI:37565"/>
    </ligand>
</feature>
<feature type="site" description="Essential for DHBP synthase activity" evidence="20">
    <location>
        <position position="130"/>
    </location>
</feature>
<dbReference type="Pfam" id="PF00926">
    <property type="entry name" value="DHBP_synthase"/>
    <property type="match status" value="1"/>
</dbReference>